<proteinExistence type="predicted"/>
<dbReference type="OrthoDB" id="5348860at2"/>
<organism evidence="1 2">
    <name type="scientific">Cyclobacterium lianum</name>
    <dbReference type="NCBI Taxonomy" id="388280"/>
    <lineage>
        <taxon>Bacteria</taxon>
        <taxon>Pseudomonadati</taxon>
        <taxon>Bacteroidota</taxon>
        <taxon>Cytophagia</taxon>
        <taxon>Cytophagales</taxon>
        <taxon>Cyclobacteriaceae</taxon>
        <taxon>Cyclobacterium</taxon>
    </lineage>
</organism>
<dbReference type="RefSeq" id="WP_073095332.1">
    <property type="nucleotide sequence ID" value="NZ_FRCY01000009.1"/>
</dbReference>
<evidence type="ECO:0000313" key="1">
    <source>
        <dbReference type="EMBL" id="SHN16758.1"/>
    </source>
</evidence>
<dbReference type="PROSITE" id="PS51257">
    <property type="entry name" value="PROKAR_LIPOPROTEIN"/>
    <property type="match status" value="1"/>
</dbReference>
<name>A0A1M7PI70_9BACT</name>
<keyword evidence="2" id="KW-1185">Reference proteome</keyword>
<keyword evidence="1" id="KW-0449">Lipoprotein</keyword>
<dbReference type="Proteomes" id="UP000184513">
    <property type="component" value="Unassembled WGS sequence"/>
</dbReference>
<dbReference type="EMBL" id="FRCY01000009">
    <property type="protein sequence ID" value="SHN16758.1"/>
    <property type="molecule type" value="Genomic_DNA"/>
</dbReference>
<dbReference type="STRING" id="388280.SAMN04488057_1094"/>
<dbReference type="Pfam" id="PF04170">
    <property type="entry name" value="NlpE"/>
    <property type="match status" value="1"/>
</dbReference>
<dbReference type="InterPro" id="IPR007298">
    <property type="entry name" value="Cu-R_lipoprotein_NlpE"/>
</dbReference>
<dbReference type="Gene3D" id="2.40.128.640">
    <property type="match status" value="1"/>
</dbReference>
<gene>
    <name evidence="1" type="ORF">SAMN04488057_1094</name>
</gene>
<protein>
    <submittedName>
        <fullName evidence="1">Copper homeostasis protein (Lipoprotein)</fullName>
    </submittedName>
</protein>
<reference evidence="1 2" key="1">
    <citation type="submission" date="2016-11" db="EMBL/GenBank/DDBJ databases">
        <authorList>
            <person name="Jaros S."/>
            <person name="Januszkiewicz K."/>
            <person name="Wedrychowicz H."/>
        </authorList>
    </citation>
    <scope>NUCLEOTIDE SEQUENCE [LARGE SCALE GENOMIC DNA]</scope>
    <source>
        <strain evidence="1 2">CGMCC 1.6102</strain>
    </source>
</reference>
<accession>A0A1M7PI70</accession>
<evidence type="ECO:0000313" key="2">
    <source>
        <dbReference type="Proteomes" id="UP000184513"/>
    </source>
</evidence>
<dbReference type="AlphaFoldDB" id="A0A1M7PI70"/>
<sequence>MKNCLALITLLWIFSCDAPTEERRVEGEIMEDTQTGAEEIVLESSTATWMHYEGTLPCADCEGIRTALKLENSPDKRERSYELRETYLGTADGDREFVSSGLYEVVYGLEGEPGAMAIRLLDENNTAFKSFRQDKDGLLHLLDRDEKPISSTLNYTLKIVAPGE</sequence>